<dbReference type="InterPro" id="IPR036513">
    <property type="entry name" value="STAS_dom_sf"/>
</dbReference>
<dbReference type="InterPro" id="IPR011547">
    <property type="entry name" value="SLC26A/SulP_dom"/>
</dbReference>
<dbReference type="Proteomes" id="UP000265715">
    <property type="component" value="Unassembled WGS sequence"/>
</dbReference>
<keyword evidence="4 5" id="KW-0472">Membrane</keyword>
<feature type="domain" description="STAS" evidence="6">
    <location>
        <begin position="425"/>
        <end position="527"/>
    </location>
</feature>
<dbReference type="OrthoDB" id="9771198at2"/>
<evidence type="ECO:0000256" key="5">
    <source>
        <dbReference type="SAM" id="Phobius"/>
    </source>
</evidence>
<dbReference type="EMBL" id="QXDL01000041">
    <property type="protein sequence ID" value="RIH86901.1"/>
    <property type="molecule type" value="Genomic_DNA"/>
</dbReference>
<dbReference type="InterPro" id="IPR002645">
    <property type="entry name" value="STAS_dom"/>
</dbReference>
<feature type="transmembrane region" description="Helical" evidence="5">
    <location>
        <begin position="185"/>
        <end position="202"/>
    </location>
</feature>
<dbReference type="PANTHER" id="PTHR11814">
    <property type="entry name" value="SULFATE TRANSPORTER"/>
    <property type="match status" value="1"/>
</dbReference>
<reference evidence="7 8" key="1">
    <citation type="submission" date="2018-08" db="EMBL/GenBank/DDBJ databases">
        <title>Meiothermus terrae DSM 26712 genome sequencing project.</title>
        <authorList>
            <person name="Da Costa M.S."/>
            <person name="Albuquerque L."/>
            <person name="Raposo P."/>
            <person name="Froufe H.J.C."/>
            <person name="Barroso C.S."/>
            <person name="Egas C."/>
        </authorList>
    </citation>
    <scope>NUCLEOTIDE SEQUENCE [LARGE SCALE GENOMIC DNA]</scope>
    <source>
        <strain evidence="7 8">DSM 26712</strain>
    </source>
</reference>
<evidence type="ECO:0000313" key="8">
    <source>
        <dbReference type="Proteomes" id="UP000265715"/>
    </source>
</evidence>
<proteinExistence type="predicted"/>
<dbReference type="Gene3D" id="3.30.750.24">
    <property type="entry name" value="STAS domain"/>
    <property type="match status" value="1"/>
</dbReference>
<comment type="subcellular location">
    <subcellularLocation>
        <location evidence="1">Membrane</location>
        <topology evidence="1">Multi-pass membrane protein</topology>
    </subcellularLocation>
</comment>
<feature type="transmembrane region" description="Helical" evidence="5">
    <location>
        <begin position="110"/>
        <end position="128"/>
    </location>
</feature>
<dbReference type="Pfam" id="PF01740">
    <property type="entry name" value="STAS"/>
    <property type="match status" value="1"/>
</dbReference>
<feature type="transmembrane region" description="Helical" evidence="5">
    <location>
        <begin position="61"/>
        <end position="79"/>
    </location>
</feature>
<evidence type="ECO:0000256" key="2">
    <source>
        <dbReference type="ARBA" id="ARBA00022692"/>
    </source>
</evidence>
<keyword evidence="8" id="KW-1185">Reference proteome</keyword>
<dbReference type="AlphaFoldDB" id="A0A399EX79"/>
<protein>
    <submittedName>
        <fullName evidence="7">C4-dicarboxylic acid transporter DauA</fullName>
    </submittedName>
</protein>
<gene>
    <name evidence="7" type="primary">dauA_2</name>
    <name evidence="7" type="ORF">Mterra_01330</name>
</gene>
<evidence type="ECO:0000259" key="6">
    <source>
        <dbReference type="PROSITE" id="PS50801"/>
    </source>
</evidence>
<sequence>MAEKSPPWAGSLALLNPLEAWRRELRDYSLGKFQQDLLAGLTVGVVALPLALAFGGSRYNITGPTGAMTVVLLPIVAQYGVDKVFLVGIMAGLLLLASGLLRLGRLVSLIPYPVVTGFTNGIAVVIFLQQVPALLGVPTPKGEHVLGVTWEALRAYLQQPQLATVLLTLLTVAIVVAWGRYARRVPGSIVALAAVTLASLAFPEVPRVGDIPATLPAPRLPEWSLSDVSKLFSPALAVALLAGIESLLSAVVADSMTVREKHDPDRELIGSGLANLVAPLFGGIPATGAIARTAVNVRSGGQTRLAGILHALFLLLVVLSLGPLARGIPLAALAGILMVTAARMVEWEAVRAILRSTKSDLSTMLVTMGVTVAFDLVLAIEAGLVLAGVLFIQRMKNTLSVEPMDLSPSVPAHLAVDHDLLRERVVAFRVEGPLFFAAAGEFIQSLTQVKDVDVLILRMRRVKVIDASGANALQTMKEALERKGVKFLVSGLQPQPRAVLERMGLLDEVTAHGRHLFETTDAAIAHAWSHVERNRPARAGGA</sequence>
<evidence type="ECO:0000313" key="7">
    <source>
        <dbReference type="EMBL" id="RIH86901.1"/>
    </source>
</evidence>
<accession>A0A399EX79</accession>
<feature type="transmembrane region" description="Helical" evidence="5">
    <location>
        <begin position="365"/>
        <end position="392"/>
    </location>
</feature>
<dbReference type="InterPro" id="IPR001902">
    <property type="entry name" value="SLC26A/SulP_fam"/>
</dbReference>
<dbReference type="SUPFAM" id="SSF52091">
    <property type="entry name" value="SpoIIaa-like"/>
    <property type="match status" value="1"/>
</dbReference>
<dbReference type="CDD" id="cd07042">
    <property type="entry name" value="STAS_SulP_like_sulfate_transporter"/>
    <property type="match status" value="1"/>
</dbReference>
<feature type="transmembrane region" description="Helical" evidence="5">
    <location>
        <begin position="85"/>
        <end position="103"/>
    </location>
</feature>
<evidence type="ECO:0000256" key="3">
    <source>
        <dbReference type="ARBA" id="ARBA00022989"/>
    </source>
</evidence>
<dbReference type="Pfam" id="PF00916">
    <property type="entry name" value="Sulfate_transp"/>
    <property type="match status" value="1"/>
</dbReference>
<evidence type="ECO:0000256" key="4">
    <source>
        <dbReference type="ARBA" id="ARBA00023136"/>
    </source>
</evidence>
<name>A0A399EX79_9DEIN</name>
<keyword evidence="2 5" id="KW-0812">Transmembrane</keyword>
<feature type="transmembrane region" description="Helical" evidence="5">
    <location>
        <begin position="231"/>
        <end position="252"/>
    </location>
</feature>
<dbReference type="PROSITE" id="PS50801">
    <property type="entry name" value="STAS"/>
    <property type="match status" value="1"/>
</dbReference>
<dbReference type="GO" id="GO:0055085">
    <property type="term" value="P:transmembrane transport"/>
    <property type="evidence" value="ECO:0007669"/>
    <property type="project" value="InterPro"/>
</dbReference>
<feature type="transmembrane region" description="Helical" evidence="5">
    <location>
        <begin position="303"/>
        <end position="321"/>
    </location>
</feature>
<dbReference type="RefSeq" id="WP_119314489.1">
    <property type="nucleotide sequence ID" value="NZ_QXDL01000041.1"/>
</dbReference>
<feature type="transmembrane region" description="Helical" evidence="5">
    <location>
        <begin position="160"/>
        <end position="178"/>
    </location>
</feature>
<organism evidence="7 8">
    <name type="scientific">Calidithermus terrae</name>
    <dbReference type="NCBI Taxonomy" id="1408545"/>
    <lineage>
        <taxon>Bacteria</taxon>
        <taxon>Thermotogati</taxon>
        <taxon>Deinococcota</taxon>
        <taxon>Deinococci</taxon>
        <taxon>Thermales</taxon>
        <taxon>Thermaceae</taxon>
        <taxon>Calidithermus</taxon>
    </lineage>
</organism>
<evidence type="ECO:0000256" key="1">
    <source>
        <dbReference type="ARBA" id="ARBA00004141"/>
    </source>
</evidence>
<feature type="transmembrane region" description="Helical" evidence="5">
    <location>
        <begin position="36"/>
        <end position="54"/>
    </location>
</feature>
<comment type="caution">
    <text evidence="7">The sequence shown here is derived from an EMBL/GenBank/DDBJ whole genome shotgun (WGS) entry which is preliminary data.</text>
</comment>
<keyword evidence="3 5" id="KW-1133">Transmembrane helix</keyword>
<dbReference type="GO" id="GO:0016020">
    <property type="term" value="C:membrane"/>
    <property type="evidence" value="ECO:0007669"/>
    <property type="project" value="UniProtKB-SubCell"/>
</dbReference>